<sequence>YTGGNCPQTCNKCPEDISTTTTICKDKLPYCDILKEWCFSEYTSDNFPQTCKKCPEDINTTTTTSTTAITTTSDCFDKYETCGKYLSHCSDKIMTDNCPSSCKLCLAQEKNTIP</sequence>
<accession>A0A0K2V6F6</accession>
<feature type="disulfide bond" evidence="1">
    <location>
        <begin position="89"/>
        <end position="102"/>
    </location>
</feature>
<keyword evidence="1" id="KW-1015">Disulfide bond</keyword>
<comment type="caution">
    <text evidence="1">Lacks conserved residue(s) required for the propagation of feature annotation.</text>
</comment>
<name>A0A0K2V6F6_LEPSM</name>
<dbReference type="AlphaFoldDB" id="A0A0K2V6F6"/>
<evidence type="ECO:0000259" key="2">
    <source>
        <dbReference type="PROSITE" id="PS51670"/>
    </source>
</evidence>
<feature type="domain" description="ShKT" evidence="2">
    <location>
        <begin position="75"/>
        <end position="105"/>
    </location>
</feature>
<dbReference type="InterPro" id="IPR003582">
    <property type="entry name" value="ShKT_dom"/>
</dbReference>
<dbReference type="OrthoDB" id="291007at2759"/>
<evidence type="ECO:0000313" key="3">
    <source>
        <dbReference type="EMBL" id="CDW46138.1"/>
    </source>
</evidence>
<protein>
    <recommendedName>
        <fullName evidence="2">ShKT domain-containing protein</fullName>
    </recommendedName>
</protein>
<dbReference type="PROSITE" id="PS51670">
    <property type="entry name" value="SHKT"/>
    <property type="match status" value="1"/>
</dbReference>
<organism evidence="3">
    <name type="scientific">Lepeophtheirus salmonis</name>
    <name type="common">Salmon louse</name>
    <name type="synonym">Caligus salmonis</name>
    <dbReference type="NCBI Taxonomy" id="72036"/>
    <lineage>
        <taxon>Eukaryota</taxon>
        <taxon>Metazoa</taxon>
        <taxon>Ecdysozoa</taxon>
        <taxon>Arthropoda</taxon>
        <taxon>Crustacea</taxon>
        <taxon>Multicrustacea</taxon>
        <taxon>Hexanauplia</taxon>
        <taxon>Copepoda</taxon>
        <taxon>Siphonostomatoida</taxon>
        <taxon>Caligidae</taxon>
        <taxon>Lepeophtheirus</taxon>
    </lineage>
</organism>
<evidence type="ECO:0000256" key="1">
    <source>
        <dbReference type="PROSITE-ProRule" id="PRU01005"/>
    </source>
</evidence>
<dbReference type="SMART" id="SM00254">
    <property type="entry name" value="ShKT"/>
    <property type="match status" value="2"/>
</dbReference>
<feature type="non-terminal residue" evidence="3">
    <location>
        <position position="1"/>
    </location>
</feature>
<proteinExistence type="predicted"/>
<dbReference type="Pfam" id="PF01549">
    <property type="entry name" value="ShK"/>
    <property type="match status" value="1"/>
</dbReference>
<reference evidence="3" key="1">
    <citation type="submission" date="2014-05" db="EMBL/GenBank/DDBJ databases">
        <authorList>
            <person name="Chronopoulou M."/>
        </authorList>
    </citation>
    <scope>NUCLEOTIDE SEQUENCE</scope>
    <source>
        <tissue evidence="3">Whole organism</tissue>
    </source>
</reference>
<dbReference type="EMBL" id="HACA01028777">
    <property type="protein sequence ID" value="CDW46138.1"/>
    <property type="molecule type" value="Transcribed_RNA"/>
</dbReference>